<dbReference type="Proteomes" id="UP000638313">
    <property type="component" value="Unassembled WGS sequence"/>
</dbReference>
<accession>A0A919B2H5</accession>
<reference evidence="2" key="1">
    <citation type="journal article" date="2014" name="Int. J. Syst. Evol. Microbiol.">
        <title>Complete genome sequence of Corynebacterium casei LMG S-19264T (=DSM 44701T), isolated from a smear-ripened cheese.</title>
        <authorList>
            <consortium name="US DOE Joint Genome Institute (JGI-PGF)"/>
            <person name="Walter F."/>
            <person name="Albersmeier A."/>
            <person name="Kalinowski J."/>
            <person name="Ruckert C."/>
        </authorList>
    </citation>
    <scope>NUCLEOTIDE SEQUENCE</scope>
    <source>
        <strain evidence="2">JCM 4059</strain>
    </source>
</reference>
<proteinExistence type="predicted"/>
<reference evidence="2" key="2">
    <citation type="submission" date="2020-09" db="EMBL/GenBank/DDBJ databases">
        <authorList>
            <person name="Sun Q."/>
            <person name="Ohkuma M."/>
        </authorList>
    </citation>
    <scope>NUCLEOTIDE SEQUENCE</scope>
    <source>
        <strain evidence="2">JCM 4059</strain>
    </source>
</reference>
<dbReference type="Pfam" id="PF04149">
    <property type="entry name" value="DUF397"/>
    <property type="match status" value="1"/>
</dbReference>
<comment type="caution">
    <text evidence="2">The sequence shown here is derived from an EMBL/GenBank/DDBJ whole genome shotgun (WGS) entry which is preliminary data.</text>
</comment>
<dbReference type="RefSeq" id="WP_308440248.1">
    <property type="nucleotide sequence ID" value="NZ_BNBD01000005.1"/>
</dbReference>
<evidence type="ECO:0000313" key="3">
    <source>
        <dbReference type="Proteomes" id="UP000638313"/>
    </source>
</evidence>
<evidence type="ECO:0000313" key="2">
    <source>
        <dbReference type="EMBL" id="GHF46004.1"/>
    </source>
</evidence>
<protein>
    <recommendedName>
        <fullName evidence="1">DUF397 domain-containing protein</fullName>
    </recommendedName>
</protein>
<dbReference type="AlphaFoldDB" id="A0A919B2H5"/>
<sequence length="59" mass="6091">MSIPGPRWQKSSFSGDASNCINVAATGDGSLLLRESDAPDTVITLSATALCALLRALAR</sequence>
<feature type="domain" description="DUF397" evidence="1">
    <location>
        <begin position="7"/>
        <end position="57"/>
    </location>
</feature>
<dbReference type="InterPro" id="IPR007278">
    <property type="entry name" value="DUF397"/>
</dbReference>
<dbReference type="EMBL" id="BNBD01000005">
    <property type="protein sequence ID" value="GHF46004.1"/>
    <property type="molecule type" value="Genomic_DNA"/>
</dbReference>
<gene>
    <name evidence="2" type="ORF">GCM10010218_29050</name>
</gene>
<name>A0A919B2H5_9ACTN</name>
<keyword evidence="3" id="KW-1185">Reference proteome</keyword>
<evidence type="ECO:0000259" key="1">
    <source>
        <dbReference type="Pfam" id="PF04149"/>
    </source>
</evidence>
<organism evidence="2 3">
    <name type="scientific">Streptomyces mashuensis</name>
    <dbReference type="NCBI Taxonomy" id="33904"/>
    <lineage>
        <taxon>Bacteria</taxon>
        <taxon>Bacillati</taxon>
        <taxon>Actinomycetota</taxon>
        <taxon>Actinomycetes</taxon>
        <taxon>Kitasatosporales</taxon>
        <taxon>Streptomycetaceae</taxon>
        <taxon>Streptomyces</taxon>
    </lineage>
</organism>